<dbReference type="SUPFAM" id="SSF53335">
    <property type="entry name" value="S-adenosyl-L-methionine-dependent methyltransferases"/>
    <property type="match status" value="1"/>
</dbReference>
<dbReference type="Gene3D" id="3.40.50.150">
    <property type="entry name" value="Vaccinia Virus protein VP39"/>
    <property type="match status" value="1"/>
</dbReference>
<evidence type="ECO:0000256" key="2">
    <source>
        <dbReference type="ARBA" id="ARBA00022603"/>
    </source>
</evidence>
<keyword evidence="5" id="KW-0680">Restriction system</keyword>
<dbReference type="InterPro" id="IPR050390">
    <property type="entry name" value="C5-Methyltransferase"/>
</dbReference>
<dbReference type="Proteomes" id="UP000360750">
    <property type="component" value="Unassembled WGS sequence"/>
</dbReference>
<evidence type="ECO:0000256" key="6">
    <source>
        <dbReference type="PROSITE-ProRule" id="PRU01016"/>
    </source>
</evidence>
<evidence type="ECO:0000256" key="5">
    <source>
        <dbReference type="ARBA" id="ARBA00022747"/>
    </source>
</evidence>
<dbReference type="InterPro" id="IPR029063">
    <property type="entry name" value="SAM-dependent_MTases_sf"/>
</dbReference>
<comment type="similarity">
    <text evidence="6">Belongs to the class I-like SAM-binding methyltransferase superfamily. C5-methyltransferase family.</text>
</comment>
<keyword evidence="2 6" id="KW-0489">Methyltransferase</keyword>
<proteinExistence type="inferred from homology"/>
<evidence type="ECO:0000256" key="1">
    <source>
        <dbReference type="ARBA" id="ARBA00011975"/>
    </source>
</evidence>
<evidence type="ECO:0000313" key="8">
    <source>
        <dbReference type="EMBL" id="VFA81745.1"/>
    </source>
</evidence>
<accession>A0ABD7UYL9</accession>
<dbReference type="PRINTS" id="PR00105">
    <property type="entry name" value="C5METTRFRASE"/>
</dbReference>
<reference evidence="8 9" key="1">
    <citation type="submission" date="2019-02" db="EMBL/GenBank/DDBJ databases">
        <authorList>
            <consortium name="Pathogen Informatics"/>
        </authorList>
    </citation>
    <scope>NUCLEOTIDE SEQUENCE [LARGE SCALE GENOMIC DNA]</scope>
    <source>
        <strain evidence="8 9">3012STDY6756503</strain>
    </source>
</reference>
<keyword evidence="3 6" id="KW-0808">Transferase</keyword>
<dbReference type="Gene3D" id="3.90.120.10">
    <property type="entry name" value="DNA Methylase, subunit A, domain 2"/>
    <property type="match status" value="1"/>
</dbReference>
<dbReference type="AlphaFoldDB" id="A0ABD7UYL9"/>
<dbReference type="GO" id="GO:0032259">
    <property type="term" value="P:methylation"/>
    <property type="evidence" value="ECO:0007669"/>
    <property type="project" value="UniProtKB-KW"/>
</dbReference>
<dbReference type="RefSeq" id="WP_131733479.1">
    <property type="nucleotide sequence ID" value="NZ_CAACYD010000005.1"/>
</dbReference>
<dbReference type="PANTHER" id="PTHR10629">
    <property type="entry name" value="CYTOSINE-SPECIFIC METHYLTRANSFERASE"/>
    <property type="match status" value="1"/>
</dbReference>
<dbReference type="GO" id="GO:0009307">
    <property type="term" value="P:DNA restriction-modification system"/>
    <property type="evidence" value="ECO:0007669"/>
    <property type="project" value="UniProtKB-KW"/>
</dbReference>
<dbReference type="Pfam" id="PF00145">
    <property type="entry name" value="DNA_methylase"/>
    <property type="match status" value="3"/>
</dbReference>
<gene>
    <name evidence="8" type="primary">bspRIM</name>
    <name evidence="8" type="ORF">NCTC8139_00691</name>
</gene>
<evidence type="ECO:0000256" key="4">
    <source>
        <dbReference type="ARBA" id="ARBA00022691"/>
    </source>
</evidence>
<name>A0ABD7UYL9_9ACTN</name>
<dbReference type="PANTHER" id="PTHR10629:SF52">
    <property type="entry name" value="DNA (CYTOSINE-5)-METHYLTRANSFERASE 1"/>
    <property type="match status" value="1"/>
</dbReference>
<evidence type="ECO:0000313" key="9">
    <source>
        <dbReference type="Proteomes" id="UP000360750"/>
    </source>
</evidence>
<protein>
    <recommendedName>
        <fullName evidence="1">DNA (cytosine-5-)-methyltransferase</fullName>
        <ecNumber evidence="1">2.1.1.37</ecNumber>
    </recommendedName>
</protein>
<dbReference type="EC" id="2.1.1.37" evidence="1"/>
<organism evidence="8 9">
    <name type="scientific">Gordonia paraffinivorans</name>
    <dbReference type="NCBI Taxonomy" id="175628"/>
    <lineage>
        <taxon>Bacteria</taxon>
        <taxon>Bacillati</taxon>
        <taxon>Actinomycetota</taxon>
        <taxon>Actinomycetes</taxon>
        <taxon>Mycobacteriales</taxon>
        <taxon>Gordoniaceae</taxon>
        <taxon>Gordonia</taxon>
    </lineage>
</organism>
<comment type="caution">
    <text evidence="8">The sequence shown here is derived from an EMBL/GenBank/DDBJ whole genome shotgun (WGS) entry which is preliminary data.</text>
</comment>
<feature type="active site" evidence="6">
    <location>
        <position position="80"/>
    </location>
</feature>
<evidence type="ECO:0000256" key="7">
    <source>
        <dbReference type="SAM" id="MobiDB-lite"/>
    </source>
</evidence>
<dbReference type="EMBL" id="CAACYD010000005">
    <property type="protein sequence ID" value="VFA81745.1"/>
    <property type="molecule type" value="Genomic_DNA"/>
</dbReference>
<dbReference type="PROSITE" id="PS51679">
    <property type="entry name" value="SAM_MT_C5"/>
    <property type="match status" value="1"/>
</dbReference>
<keyword evidence="4 6" id="KW-0949">S-adenosyl-L-methionine</keyword>
<dbReference type="GeneID" id="60748735"/>
<sequence length="370" mass="40439">MAAVPDSDDSQPYIVDLFAGPGGLDVGAAWLGISSIGIEVDPHACATRRAAGLRTEQGDVRQYRPARFPQANVLTGGPPCQTFTVAGSGTGRRALDEVTAAVEKMAAGRDAEESLAVFDDERTGLVLEPLRWVLQAINDDSPFTAIALEQVPQVLPVWDAYRAVLERYGYGVAHGILRTEEFGVPQTRRRAVLIARLDDEDVALPRPTHQAYRKGAPRQGTLDRLPWVSMGDALDRDGDFVVVSNYGSGGNPRKRGERRSDEPSATVTGKVMRNRLKRGEQDIGRFTHHEAGRLQTFPPDYPWSGNDIGQQIGNAIPPRLAVHILASALNWSVDTSELDEAVRLSWNLSQHGVITAEPRSEARELVRLLD</sequence>
<evidence type="ECO:0000256" key="3">
    <source>
        <dbReference type="ARBA" id="ARBA00022679"/>
    </source>
</evidence>
<dbReference type="GO" id="GO:0003886">
    <property type="term" value="F:DNA (cytosine-5-)-methyltransferase activity"/>
    <property type="evidence" value="ECO:0007669"/>
    <property type="project" value="UniProtKB-EC"/>
</dbReference>
<feature type="region of interest" description="Disordered" evidence="7">
    <location>
        <begin position="245"/>
        <end position="266"/>
    </location>
</feature>
<dbReference type="InterPro" id="IPR001525">
    <property type="entry name" value="C5_MeTfrase"/>
</dbReference>